<dbReference type="Proteomes" id="UP001305779">
    <property type="component" value="Unassembled WGS sequence"/>
</dbReference>
<dbReference type="Gene3D" id="1.20.1280.50">
    <property type="match status" value="1"/>
</dbReference>
<sequence>MMPITDLPPEVLTHISSYLDKQNLCSFASVNHLTRSSAAPWLYYKLTIRGRDSAPALCSILARTSYAKHVRHLTVGRVGQRSDADEFTASIPLNPYIPDRRTTQSVYNRDKSWQPVANLIQSLPSLRHLVWSCKQQVPPCVVKVLTSDKHLASCKLHVRTFALRSVEGGDFDPHELDLVRLPQLYSIWFIHDVMYGSSYGSPELIFKIIRYMAPNLRHLKVREGTTRRTSVPGLGSTLSALEQESGHSPHPKASLDELVLTGDDLIPRVRLVEWSEHTDFRVLGALLIHQAMSLDAIEWLAQTAMPSLRNLFIILRGDSPNSDQEADCSTPGGKLLLSVPPLRALGVVGQLSRPRLHDAMSRHGSSLTQLDLRPGGAKKHRLVLGPEEVEWISRYCLTLEILEMTVKRSQGDSQEVAMYRAIGRMPRLQTLILTLDSSERGVLTESLSDNEKDLSCEEDFDELDMEILDWNTSHSVPRKGHLRKMLINSALDETLARSIYDTMAASKPARGLPFTAIYFHSKGGGDFGNGIPQDEQLVFFELGRHWRLEATGTDGLVVKENGTGLNRYFEEGTWTRSHDLSARIEPVFRRLWPKKSEEGSWIDDWHSFPLCK</sequence>
<proteinExistence type="predicted"/>
<comment type="caution">
    <text evidence="2">The sequence shown here is derived from an EMBL/GenBank/DDBJ whole genome shotgun (WGS) entry which is preliminary data.</text>
</comment>
<gene>
    <name evidence="2" type="ORF">PRZ48_014799</name>
</gene>
<feature type="domain" description="F-box" evidence="1">
    <location>
        <begin position="1"/>
        <end position="31"/>
    </location>
</feature>
<dbReference type="Pfam" id="PF12937">
    <property type="entry name" value="F-box-like"/>
    <property type="match status" value="1"/>
</dbReference>
<dbReference type="InterPro" id="IPR001810">
    <property type="entry name" value="F-box_dom"/>
</dbReference>
<organism evidence="2 3">
    <name type="scientific">Zasmidium cellare</name>
    <name type="common">Wine cellar mold</name>
    <name type="synonym">Racodium cellare</name>
    <dbReference type="NCBI Taxonomy" id="395010"/>
    <lineage>
        <taxon>Eukaryota</taxon>
        <taxon>Fungi</taxon>
        <taxon>Dikarya</taxon>
        <taxon>Ascomycota</taxon>
        <taxon>Pezizomycotina</taxon>
        <taxon>Dothideomycetes</taxon>
        <taxon>Dothideomycetidae</taxon>
        <taxon>Mycosphaerellales</taxon>
        <taxon>Mycosphaerellaceae</taxon>
        <taxon>Zasmidium</taxon>
    </lineage>
</organism>
<name>A0ABR0DZX9_ZASCE</name>
<accession>A0ABR0DZX9</accession>
<dbReference type="InterPro" id="IPR036047">
    <property type="entry name" value="F-box-like_dom_sf"/>
</dbReference>
<protein>
    <recommendedName>
        <fullName evidence="1">F-box domain-containing protein</fullName>
    </recommendedName>
</protein>
<dbReference type="EMBL" id="JAXOVC010000014">
    <property type="protein sequence ID" value="KAK4494501.1"/>
    <property type="molecule type" value="Genomic_DNA"/>
</dbReference>
<dbReference type="SUPFAM" id="SSF81383">
    <property type="entry name" value="F-box domain"/>
    <property type="match status" value="1"/>
</dbReference>
<evidence type="ECO:0000313" key="2">
    <source>
        <dbReference type="EMBL" id="KAK4494501.1"/>
    </source>
</evidence>
<keyword evidence="3" id="KW-1185">Reference proteome</keyword>
<dbReference type="PROSITE" id="PS50181">
    <property type="entry name" value="FBOX"/>
    <property type="match status" value="1"/>
</dbReference>
<evidence type="ECO:0000313" key="3">
    <source>
        <dbReference type="Proteomes" id="UP001305779"/>
    </source>
</evidence>
<reference evidence="2 3" key="1">
    <citation type="journal article" date="2023" name="G3 (Bethesda)">
        <title>A chromosome-level genome assembly of Zasmidium syzygii isolated from banana leaves.</title>
        <authorList>
            <person name="van Westerhoven A.C."/>
            <person name="Mehrabi R."/>
            <person name="Talebi R."/>
            <person name="Steentjes M.B.F."/>
            <person name="Corcolon B."/>
            <person name="Chong P.A."/>
            <person name="Kema G.H.J."/>
            <person name="Seidl M.F."/>
        </authorList>
    </citation>
    <scope>NUCLEOTIDE SEQUENCE [LARGE SCALE GENOMIC DNA]</scope>
    <source>
        <strain evidence="2 3">P124</strain>
    </source>
</reference>
<evidence type="ECO:0000259" key="1">
    <source>
        <dbReference type="PROSITE" id="PS50181"/>
    </source>
</evidence>